<comment type="caution">
    <text evidence="3">The sequence shown here is derived from an EMBL/GenBank/DDBJ whole genome shotgun (WGS) entry which is preliminary data.</text>
</comment>
<dbReference type="Proteomes" id="UP000693672">
    <property type="component" value="Unassembled WGS sequence"/>
</dbReference>
<dbReference type="InterPro" id="IPR013096">
    <property type="entry name" value="Cupin_2"/>
</dbReference>
<evidence type="ECO:0000256" key="1">
    <source>
        <dbReference type="SAM" id="MobiDB-lite"/>
    </source>
</evidence>
<sequence length="60" mass="6746">MKISKTTAELEVEGTKHRLEPSEGCEVPPGIPHQIMNRSEADVEFLVISHPQTRGDRYEA</sequence>
<evidence type="ECO:0000313" key="4">
    <source>
        <dbReference type="Proteomes" id="UP000693672"/>
    </source>
</evidence>
<dbReference type="AlphaFoldDB" id="A0A916K992"/>
<gene>
    <name evidence="3" type="ORF">PAESOLCIP111_06367</name>
</gene>
<dbReference type="RefSeq" id="WP_246627738.1">
    <property type="nucleotide sequence ID" value="NZ_CAJVAS010000062.1"/>
</dbReference>
<reference evidence="3" key="1">
    <citation type="submission" date="2021-06" db="EMBL/GenBank/DDBJ databases">
        <authorList>
            <person name="Criscuolo A."/>
        </authorList>
    </citation>
    <scope>NUCLEOTIDE SEQUENCE</scope>
    <source>
        <strain evidence="3">CIP111600</strain>
    </source>
</reference>
<feature type="region of interest" description="Disordered" evidence="1">
    <location>
        <begin position="1"/>
        <end position="26"/>
    </location>
</feature>
<evidence type="ECO:0000313" key="3">
    <source>
        <dbReference type="EMBL" id="CAG7651676.1"/>
    </source>
</evidence>
<name>A0A916K992_9BACL</name>
<protein>
    <recommendedName>
        <fullName evidence="2">Cupin type-2 domain-containing protein</fullName>
    </recommendedName>
</protein>
<evidence type="ECO:0000259" key="2">
    <source>
        <dbReference type="Pfam" id="PF07883"/>
    </source>
</evidence>
<proteinExistence type="predicted"/>
<keyword evidence="4" id="KW-1185">Reference proteome</keyword>
<dbReference type="EMBL" id="CAJVAS010000062">
    <property type="protein sequence ID" value="CAG7651676.1"/>
    <property type="molecule type" value="Genomic_DNA"/>
</dbReference>
<feature type="domain" description="Cupin type-2" evidence="2">
    <location>
        <begin position="8"/>
        <end position="48"/>
    </location>
</feature>
<dbReference type="Pfam" id="PF07883">
    <property type="entry name" value="Cupin_2"/>
    <property type="match status" value="1"/>
</dbReference>
<organism evidence="3 4">
    <name type="scientific">Paenibacillus solanacearum</name>
    <dbReference type="NCBI Taxonomy" id="2048548"/>
    <lineage>
        <taxon>Bacteria</taxon>
        <taxon>Bacillati</taxon>
        <taxon>Bacillota</taxon>
        <taxon>Bacilli</taxon>
        <taxon>Bacillales</taxon>
        <taxon>Paenibacillaceae</taxon>
        <taxon>Paenibacillus</taxon>
    </lineage>
</organism>
<accession>A0A916K992</accession>